<protein>
    <submittedName>
        <fullName evidence="6">Protein TonB</fullName>
    </submittedName>
</protein>
<evidence type="ECO:0000256" key="1">
    <source>
        <dbReference type="ARBA" id="ARBA00004167"/>
    </source>
</evidence>
<dbReference type="SUPFAM" id="SSF74653">
    <property type="entry name" value="TolA/TonB C-terminal domain"/>
    <property type="match status" value="1"/>
</dbReference>
<dbReference type="PANTHER" id="PTHR33446:SF13">
    <property type="entry name" value="TONB PROTEIN"/>
    <property type="match status" value="1"/>
</dbReference>
<name>A0A428MCN2_9BACT</name>
<keyword evidence="4" id="KW-0472">Membrane</keyword>
<feature type="compositionally biased region" description="Pro residues" evidence="5">
    <location>
        <begin position="148"/>
        <end position="160"/>
    </location>
</feature>
<dbReference type="RefSeq" id="WP_125483417.1">
    <property type="nucleotide sequence ID" value="NZ_RSDW01000001.1"/>
</dbReference>
<accession>A0A428MCN2</accession>
<evidence type="ECO:0000256" key="5">
    <source>
        <dbReference type="SAM" id="MobiDB-lite"/>
    </source>
</evidence>
<dbReference type="Proteomes" id="UP000269669">
    <property type="component" value="Unassembled WGS sequence"/>
</dbReference>
<sequence length="290" mass="30922">MPSNRPASPTSASSPSRCRSEEAAIATHVKFTRSEDLLDDNLGGNFARSIVLHLLVAGAVVGSAFVFHKKGTSWGESAVTAGAIQATMVSSIPLPPKQRELDTGVLTSETPSPAPVTAKEKTEPPPEPNTVAIPDKITKPVKTAEKPTPAPPKHPQPAPEQPTKAATGETAGVRIPQAVMELKNGTASIAVQDRTFGARFAYYVNIVNQKVAQNWYTQEADPRASVGKSATIVFDINRDGVPSNARVEERSGSPSLDLSAMRAVQRVEGFGPLPQGDHITVEYTFHYQPK</sequence>
<dbReference type="Gene3D" id="3.30.1150.10">
    <property type="match status" value="1"/>
</dbReference>
<comment type="caution">
    <text evidence="6">The sequence shown here is derived from an EMBL/GenBank/DDBJ whole genome shotgun (WGS) entry which is preliminary data.</text>
</comment>
<dbReference type="GO" id="GO:0016020">
    <property type="term" value="C:membrane"/>
    <property type="evidence" value="ECO:0007669"/>
    <property type="project" value="UniProtKB-SubCell"/>
</dbReference>
<evidence type="ECO:0000256" key="3">
    <source>
        <dbReference type="ARBA" id="ARBA00022989"/>
    </source>
</evidence>
<proteinExistence type="predicted"/>
<dbReference type="AlphaFoldDB" id="A0A428MCN2"/>
<comment type="subcellular location">
    <subcellularLocation>
        <location evidence="1">Membrane</location>
        <topology evidence="1">Single-pass membrane protein</topology>
    </subcellularLocation>
</comment>
<dbReference type="InterPro" id="IPR051045">
    <property type="entry name" value="TonB-dependent_transducer"/>
</dbReference>
<evidence type="ECO:0000256" key="2">
    <source>
        <dbReference type="ARBA" id="ARBA00022692"/>
    </source>
</evidence>
<dbReference type="EMBL" id="RSDW01000001">
    <property type="protein sequence ID" value="RSL14572.1"/>
    <property type="molecule type" value="Genomic_DNA"/>
</dbReference>
<dbReference type="OrthoDB" id="119084at2"/>
<dbReference type="PANTHER" id="PTHR33446">
    <property type="entry name" value="PROTEIN TONB-RELATED"/>
    <property type="match status" value="1"/>
</dbReference>
<gene>
    <name evidence="6" type="ORF">EDE15_0024</name>
</gene>
<keyword evidence="7" id="KW-1185">Reference proteome</keyword>
<evidence type="ECO:0000313" key="7">
    <source>
        <dbReference type="Proteomes" id="UP000269669"/>
    </source>
</evidence>
<keyword evidence="3" id="KW-1133">Transmembrane helix</keyword>
<dbReference type="InterPro" id="IPR006260">
    <property type="entry name" value="TonB/TolA_C"/>
</dbReference>
<organism evidence="6 7">
    <name type="scientific">Edaphobacter aggregans</name>
    <dbReference type="NCBI Taxonomy" id="570835"/>
    <lineage>
        <taxon>Bacteria</taxon>
        <taxon>Pseudomonadati</taxon>
        <taxon>Acidobacteriota</taxon>
        <taxon>Terriglobia</taxon>
        <taxon>Terriglobales</taxon>
        <taxon>Acidobacteriaceae</taxon>
        <taxon>Edaphobacter</taxon>
    </lineage>
</organism>
<evidence type="ECO:0000256" key="4">
    <source>
        <dbReference type="ARBA" id="ARBA00023136"/>
    </source>
</evidence>
<dbReference type="Pfam" id="PF13103">
    <property type="entry name" value="TonB_2"/>
    <property type="match status" value="1"/>
</dbReference>
<keyword evidence="2" id="KW-0812">Transmembrane</keyword>
<evidence type="ECO:0000313" key="6">
    <source>
        <dbReference type="EMBL" id="RSL14572.1"/>
    </source>
</evidence>
<reference evidence="6 7" key="1">
    <citation type="submission" date="2018-12" db="EMBL/GenBank/DDBJ databases">
        <title>Sequencing of bacterial isolates from soil warming experiment in Harvard Forest, Massachusetts, USA.</title>
        <authorList>
            <person name="Deangelis K."/>
        </authorList>
    </citation>
    <scope>NUCLEOTIDE SEQUENCE [LARGE SCALE GENOMIC DNA]</scope>
    <source>
        <strain evidence="6 7">EB153</strain>
    </source>
</reference>
<feature type="region of interest" description="Disordered" evidence="5">
    <location>
        <begin position="102"/>
        <end position="168"/>
    </location>
</feature>
<dbReference type="NCBIfam" id="TIGR01352">
    <property type="entry name" value="tonB_Cterm"/>
    <property type="match status" value="1"/>
</dbReference>
<feature type="compositionally biased region" description="Basic and acidic residues" evidence="5">
    <location>
        <begin position="136"/>
        <end position="145"/>
    </location>
</feature>